<sequence length="136" mass="15572">MKIKVLLIDDDQVSLLITKKYLVGQGIHDLVDDLTLFTKAEEALNLLIEAKNTQEQAIFWILLDVNMPGMNGWDFLDEMGRNELNHLVKIVMLTSSISEVDRDKAKSYSSVFGYFTKPMSQEKCEKFNALVQEKDI</sequence>
<keyword evidence="1" id="KW-0597">Phosphoprotein</keyword>
<dbReference type="Proteomes" id="UP000199673">
    <property type="component" value="Unassembled WGS sequence"/>
</dbReference>
<evidence type="ECO:0000259" key="2">
    <source>
        <dbReference type="PROSITE" id="PS50110"/>
    </source>
</evidence>
<dbReference type="PANTHER" id="PTHR44520">
    <property type="entry name" value="RESPONSE REGULATOR RCP1-RELATED"/>
    <property type="match status" value="1"/>
</dbReference>
<feature type="domain" description="Response regulatory" evidence="2">
    <location>
        <begin position="4"/>
        <end position="132"/>
    </location>
</feature>
<dbReference type="SUPFAM" id="SSF52172">
    <property type="entry name" value="CheY-like"/>
    <property type="match status" value="1"/>
</dbReference>
<proteinExistence type="predicted"/>
<organism evidence="3 4">
    <name type="scientific">Algoriphagus locisalis</name>
    <dbReference type="NCBI Taxonomy" id="305507"/>
    <lineage>
        <taxon>Bacteria</taxon>
        <taxon>Pseudomonadati</taxon>
        <taxon>Bacteroidota</taxon>
        <taxon>Cytophagia</taxon>
        <taxon>Cytophagales</taxon>
        <taxon>Cyclobacteriaceae</taxon>
        <taxon>Algoriphagus</taxon>
    </lineage>
</organism>
<dbReference type="InterPro" id="IPR001789">
    <property type="entry name" value="Sig_transdc_resp-reg_receiver"/>
</dbReference>
<name>A0A1I6YXD8_9BACT</name>
<reference evidence="4" key="1">
    <citation type="submission" date="2016-10" db="EMBL/GenBank/DDBJ databases">
        <authorList>
            <person name="Varghese N."/>
            <person name="Submissions S."/>
        </authorList>
    </citation>
    <scope>NUCLEOTIDE SEQUENCE [LARGE SCALE GENOMIC DNA]</scope>
    <source>
        <strain evidence="4">DSM 23445</strain>
    </source>
</reference>
<dbReference type="PANTHER" id="PTHR44520:SF2">
    <property type="entry name" value="RESPONSE REGULATOR RCP1"/>
    <property type="match status" value="1"/>
</dbReference>
<dbReference type="EMBL" id="FPBF01000001">
    <property type="protein sequence ID" value="SFT55116.1"/>
    <property type="molecule type" value="Genomic_DNA"/>
</dbReference>
<keyword evidence="4" id="KW-1185">Reference proteome</keyword>
<feature type="modified residue" description="4-aspartylphosphate" evidence="1">
    <location>
        <position position="64"/>
    </location>
</feature>
<accession>A0A1I6YXD8</accession>
<evidence type="ECO:0000313" key="4">
    <source>
        <dbReference type="Proteomes" id="UP000199673"/>
    </source>
</evidence>
<dbReference type="InterPro" id="IPR052893">
    <property type="entry name" value="TCS_response_regulator"/>
</dbReference>
<dbReference type="AlphaFoldDB" id="A0A1I6YXD8"/>
<dbReference type="Pfam" id="PF00072">
    <property type="entry name" value="Response_reg"/>
    <property type="match status" value="1"/>
</dbReference>
<dbReference type="PROSITE" id="PS50110">
    <property type="entry name" value="RESPONSE_REGULATORY"/>
    <property type="match status" value="1"/>
</dbReference>
<evidence type="ECO:0000313" key="3">
    <source>
        <dbReference type="EMBL" id="SFT55116.1"/>
    </source>
</evidence>
<dbReference type="SMART" id="SM00448">
    <property type="entry name" value="REC"/>
    <property type="match status" value="1"/>
</dbReference>
<dbReference type="STRING" id="305507.SAMN04489724_1286"/>
<dbReference type="GO" id="GO:0000160">
    <property type="term" value="P:phosphorelay signal transduction system"/>
    <property type="evidence" value="ECO:0007669"/>
    <property type="project" value="InterPro"/>
</dbReference>
<dbReference type="RefSeq" id="WP_091691816.1">
    <property type="nucleotide sequence ID" value="NZ_FPBF01000001.1"/>
</dbReference>
<evidence type="ECO:0000256" key="1">
    <source>
        <dbReference type="PROSITE-ProRule" id="PRU00169"/>
    </source>
</evidence>
<dbReference type="Gene3D" id="3.40.50.2300">
    <property type="match status" value="1"/>
</dbReference>
<dbReference type="OrthoDB" id="673128at2"/>
<gene>
    <name evidence="3" type="ORF">SAMN04489724_1286</name>
</gene>
<dbReference type="InterPro" id="IPR011006">
    <property type="entry name" value="CheY-like_superfamily"/>
</dbReference>
<protein>
    <submittedName>
        <fullName evidence="3">CheY chemotaxis protein or a CheY-like REC (Receiver) domain</fullName>
    </submittedName>
</protein>